<dbReference type="Gene3D" id="1.10.287.810">
    <property type="entry name" value="Mitochondrial import inner membrane translocase subunit tim13 like domains"/>
    <property type="match status" value="1"/>
</dbReference>
<keyword evidence="1" id="KW-1015">Disulfide bond</keyword>
<evidence type="ECO:0000313" key="4">
    <source>
        <dbReference type="Proteomes" id="UP000006726"/>
    </source>
</evidence>
<proteinExistence type="inferred from homology"/>
<keyword evidence="1" id="KW-0496">Mitochondrion</keyword>
<gene>
    <name evidence="3" type="ORF">cgd6_4450</name>
</gene>
<dbReference type="GO" id="GO:0015031">
    <property type="term" value="P:protein transport"/>
    <property type="evidence" value="ECO:0007669"/>
    <property type="project" value="UniProtKB-KW"/>
</dbReference>
<comment type="function">
    <text evidence="1">Mitochondrial intermembrane chaperone that participates in the import and insertion of some multi-pass transmembrane proteins into the mitochondrial inner membrane. Also required for the transfer of beta-barrel precursors from the TOM complex to the sorting and assembly machinery (SAM complex) of the outer membrane. Acts as a chaperone-like protein that protects the hydrophobic precursors from aggregation and guide them through the mitochondrial intermembrane space.</text>
</comment>
<keyword evidence="1" id="KW-0811">Translocation</keyword>
<evidence type="ECO:0000259" key="2">
    <source>
        <dbReference type="Pfam" id="PF02953"/>
    </source>
</evidence>
<keyword evidence="4" id="KW-1185">Reference proteome</keyword>
<dbReference type="Proteomes" id="UP000006726">
    <property type="component" value="Chromosome 6"/>
</dbReference>
<dbReference type="EMBL" id="AAEE01000002">
    <property type="protein sequence ID" value="EAK90166.1"/>
    <property type="molecule type" value="Genomic_DNA"/>
</dbReference>
<dbReference type="InterPro" id="IPR035427">
    <property type="entry name" value="Tim10-like_dom_sf"/>
</dbReference>
<dbReference type="GeneID" id="3375911"/>
<accession>Q5CWM8</accession>
<name>Q5CWM8_CRYPI</name>
<evidence type="ECO:0000256" key="1">
    <source>
        <dbReference type="RuleBase" id="RU367043"/>
    </source>
</evidence>
<keyword evidence="1" id="KW-0999">Mitochondrion inner membrane</keyword>
<comment type="domain">
    <text evidence="1">The twin CX3C motif contains 4 conserved Cys residues that form 2 disulfide bonds in the mitochondrial intermembrane space.</text>
</comment>
<dbReference type="Pfam" id="PF02953">
    <property type="entry name" value="zf-Tim10_DDP"/>
    <property type="match status" value="1"/>
</dbReference>
<dbReference type="FunCoup" id="Q5CWM8">
    <property type="interactions" value="5"/>
</dbReference>
<dbReference type="OMA" id="ITMVEDT"/>
<evidence type="ECO:0000313" key="3">
    <source>
        <dbReference type="EMBL" id="EAK90166.1"/>
    </source>
</evidence>
<dbReference type="SUPFAM" id="SSF144122">
    <property type="entry name" value="Tim10-like"/>
    <property type="match status" value="1"/>
</dbReference>
<comment type="caution">
    <text evidence="3">The sequence shown here is derived from an EMBL/GenBank/DDBJ whole genome shotgun (WGS) entry which is preliminary data.</text>
</comment>
<comment type="subunit">
    <text evidence="1">Heterohexamer.</text>
</comment>
<protein>
    <recommendedName>
        <fullName evidence="1">Mitochondrial import inner membrane translocase subunit</fullName>
    </recommendedName>
</protein>
<dbReference type="GO" id="GO:0005743">
    <property type="term" value="C:mitochondrial inner membrane"/>
    <property type="evidence" value="ECO:0007669"/>
    <property type="project" value="UniProtKB-SubCell"/>
</dbReference>
<dbReference type="InParanoid" id="Q5CWM8"/>
<keyword evidence="1" id="KW-0143">Chaperone</keyword>
<dbReference type="OrthoDB" id="344165at2759"/>
<keyword evidence="1" id="KW-0653">Protein transport</keyword>
<reference evidence="3 4" key="1">
    <citation type="journal article" date="2004" name="Science">
        <title>Complete genome sequence of the apicomplexan, Cryptosporidium parvum.</title>
        <authorList>
            <person name="Abrahamsen M.S."/>
            <person name="Templeton T.J."/>
            <person name="Enomoto S."/>
            <person name="Abrahante J.E."/>
            <person name="Zhu G."/>
            <person name="Lancto C.A."/>
            <person name="Deng M."/>
            <person name="Liu C."/>
            <person name="Widmer G."/>
            <person name="Tzipori S."/>
            <person name="Buck G.A."/>
            <person name="Xu P."/>
            <person name="Bankier A.T."/>
            <person name="Dear P.H."/>
            <person name="Konfortov B.A."/>
            <person name="Spriggs H.F."/>
            <person name="Iyer L."/>
            <person name="Anantharaman V."/>
            <person name="Aravind L."/>
            <person name="Kapur V."/>
        </authorList>
    </citation>
    <scope>NUCLEOTIDE SEQUENCE [LARGE SCALE GENOMIC DNA]</scope>
    <source>
        <strain evidence="4">Iowa II</strain>
    </source>
</reference>
<keyword evidence="1" id="KW-0472">Membrane</keyword>
<keyword evidence="1" id="KW-0813">Transport</keyword>
<comment type="similarity">
    <text evidence="1">Belongs to the small Tim family.</text>
</comment>
<comment type="subcellular location">
    <subcellularLocation>
        <location evidence="1">Mitochondrion inner membrane</location>
        <topology evidence="1">Peripheral membrane protein</topology>
        <orientation evidence="1">Intermembrane side</orientation>
    </subcellularLocation>
</comment>
<dbReference type="InterPro" id="IPR004217">
    <property type="entry name" value="Tim10-like"/>
</dbReference>
<dbReference type="AlphaFoldDB" id="Q5CWM8"/>
<feature type="non-terminal residue" evidence="3">
    <location>
        <position position="1"/>
    </location>
</feature>
<dbReference type="RefSeq" id="XP_627776.1">
    <property type="nucleotide sequence ID" value="XM_627776.1"/>
</dbReference>
<sequence length="121" mass="13768">RVYYWRQISKVKKEIEGIKLKRKGLIMEGEKENSSIQAIEKLQLLQRVVESQKMMAKLTSRCYKKCVVGGSGGGGKSLTRKEKLCLWNCAQNFLESSEFVASRITMVEDTSLSNQKDSEKS</sequence>
<dbReference type="KEGG" id="cpv:cgd6_4450"/>
<organism evidence="3 4">
    <name type="scientific">Cryptosporidium parvum (strain Iowa II)</name>
    <dbReference type="NCBI Taxonomy" id="353152"/>
    <lineage>
        <taxon>Eukaryota</taxon>
        <taxon>Sar</taxon>
        <taxon>Alveolata</taxon>
        <taxon>Apicomplexa</taxon>
        <taxon>Conoidasida</taxon>
        <taxon>Coccidia</taxon>
        <taxon>Eucoccidiorida</taxon>
        <taxon>Eimeriorina</taxon>
        <taxon>Cryptosporidiidae</taxon>
        <taxon>Cryptosporidium</taxon>
    </lineage>
</organism>
<feature type="domain" description="Tim10-like" evidence="2">
    <location>
        <begin position="46"/>
        <end position="104"/>
    </location>
</feature>